<dbReference type="Gene3D" id="3.40.50.720">
    <property type="entry name" value="NAD(P)-binding Rossmann-like Domain"/>
    <property type="match status" value="1"/>
</dbReference>
<keyword evidence="5" id="KW-1185">Reference proteome</keyword>
<gene>
    <name evidence="4" type="ORF">QQX98_004106</name>
</gene>
<comment type="similarity">
    <text evidence="1">Belongs to the short-chain dehydrogenases/reductases (SDR) family.</text>
</comment>
<keyword evidence="3" id="KW-0560">Oxidoreductase</keyword>
<reference evidence="4 5" key="1">
    <citation type="journal article" date="2025" name="Microbiol. Resour. Announc.">
        <title>Draft genome sequences for Neonectria magnoliae and Neonectria punicea, canker pathogens of Liriodendron tulipifera and Acer saccharum in West Virginia.</title>
        <authorList>
            <person name="Petronek H.M."/>
            <person name="Kasson M.T."/>
            <person name="Metheny A.M."/>
            <person name="Stauder C.M."/>
            <person name="Lovett B."/>
            <person name="Lynch S.C."/>
            <person name="Garnas J.R."/>
            <person name="Kasson L.R."/>
            <person name="Stajich J.E."/>
        </authorList>
    </citation>
    <scope>NUCLEOTIDE SEQUENCE [LARGE SCALE GENOMIC DNA]</scope>
    <source>
        <strain evidence="4 5">NRRL 64653</strain>
    </source>
</reference>
<organism evidence="4 5">
    <name type="scientific">Neonectria punicea</name>
    <dbReference type="NCBI Taxonomy" id="979145"/>
    <lineage>
        <taxon>Eukaryota</taxon>
        <taxon>Fungi</taxon>
        <taxon>Dikarya</taxon>
        <taxon>Ascomycota</taxon>
        <taxon>Pezizomycotina</taxon>
        <taxon>Sordariomycetes</taxon>
        <taxon>Hypocreomycetidae</taxon>
        <taxon>Hypocreales</taxon>
        <taxon>Nectriaceae</taxon>
        <taxon>Neonectria</taxon>
    </lineage>
</organism>
<evidence type="ECO:0000256" key="3">
    <source>
        <dbReference type="ARBA" id="ARBA00023002"/>
    </source>
</evidence>
<dbReference type="InterPro" id="IPR002347">
    <property type="entry name" value="SDR_fam"/>
</dbReference>
<dbReference type="PANTHER" id="PTHR24320">
    <property type="entry name" value="RETINOL DEHYDROGENASE"/>
    <property type="match status" value="1"/>
</dbReference>
<accession>A0ABR1HAF0</accession>
<comment type="caution">
    <text evidence="4">The sequence shown here is derived from an EMBL/GenBank/DDBJ whole genome shotgun (WGS) entry which is preliminary data.</text>
</comment>
<keyword evidence="2" id="KW-0521">NADP</keyword>
<evidence type="ECO:0000256" key="1">
    <source>
        <dbReference type="ARBA" id="ARBA00006484"/>
    </source>
</evidence>
<dbReference type="InterPro" id="IPR036291">
    <property type="entry name" value="NAD(P)-bd_dom_sf"/>
</dbReference>
<dbReference type="Pfam" id="PF00106">
    <property type="entry name" value="adh_short"/>
    <property type="match status" value="1"/>
</dbReference>
<dbReference type="Proteomes" id="UP001498476">
    <property type="component" value="Unassembled WGS sequence"/>
</dbReference>
<name>A0ABR1HAF0_9HYPO</name>
<evidence type="ECO:0000256" key="2">
    <source>
        <dbReference type="ARBA" id="ARBA00022857"/>
    </source>
</evidence>
<dbReference type="SUPFAM" id="SSF51735">
    <property type="entry name" value="NAD(P)-binding Rossmann-fold domains"/>
    <property type="match status" value="1"/>
</dbReference>
<protein>
    <submittedName>
        <fullName evidence="4">Uncharacterized protein</fullName>
    </submittedName>
</protein>
<dbReference type="PANTHER" id="PTHR24320:SF282">
    <property type="entry name" value="WW DOMAIN-CONTAINING OXIDOREDUCTASE"/>
    <property type="match status" value="1"/>
</dbReference>
<sequence length="310" mass="33307">MPTFKPDTDIPDLSGKVILVTGGNIGLGKETVLQLSKHNPAQIFLAARTKSKALAAIEDIRKAVPDAAPITYLSLDLSSFDSIKKAVADFHVQSEQLHILINNAGIMGVPPGKTKDGYEIQFGTNHVGHALLTKLLLPTLKKTAIATTPPQDVRIITVASKAEGWGPLPSPSEFDKFKTDMASISTFARYGISKTANVLYAHALSCRHPEIRSISLHPGSVNTNISSGIGASWPVLKPLLRVSGFLGDVFATSVSTGAKNQLWAAVSPEAKSGEFYHPVGMTGKGSKNSCDQSLEEEIWKWTEKELECHV</sequence>
<evidence type="ECO:0000313" key="5">
    <source>
        <dbReference type="Proteomes" id="UP001498476"/>
    </source>
</evidence>
<dbReference type="EMBL" id="JAZAVJ010000050">
    <property type="protein sequence ID" value="KAK7418131.1"/>
    <property type="molecule type" value="Genomic_DNA"/>
</dbReference>
<dbReference type="PRINTS" id="PR00081">
    <property type="entry name" value="GDHRDH"/>
</dbReference>
<proteinExistence type="inferred from homology"/>
<evidence type="ECO:0000313" key="4">
    <source>
        <dbReference type="EMBL" id="KAK7418131.1"/>
    </source>
</evidence>